<dbReference type="AlphaFoldDB" id="A0A380E1X8"/>
<dbReference type="InterPro" id="IPR043129">
    <property type="entry name" value="ATPase_NBD"/>
</dbReference>
<dbReference type="SUPFAM" id="SSF53067">
    <property type="entry name" value="Actin-like ATPase domain"/>
    <property type="match status" value="1"/>
</dbReference>
<reference evidence="1 2" key="1">
    <citation type="submission" date="2018-06" db="EMBL/GenBank/DDBJ databases">
        <authorList>
            <consortium name="Pathogen Informatics"/>
            <person name="Doyle S."/>
        </authorList>
    </citation>
    <scope>NUCLEOTIDE SEQUENCE [LARGE SCALE GENOMIC DNA]</scope>
    <source>
        <strain evidence="1 2">NCTC5664</strain>
    </source>
</reference>
<keyword evidence="1" id="KW-0418">Kinase</keyword>
<dbReference type="Proteomes" id="UP000254502">
    <property type="component" value="Unassembled WGS sequence"/>
</dbReference>
<evidence type="ECO:0000313" key="2">
    <source>
        <dbReference type="Proteomes" id="UP000254502"/>
    </source>
</evidence>
<dbReference type="EMBL" id="UHAQ01000004">
    <property type="protein sequence ID" value="SUK94660.1"/>
    <property type="molecule type" value="Genomic_DNA"/>
</dbReference>
<sequence length="111" mass="12694">MTKIILAADVGGTTCKLGIFTPELEQLHKWSIHTDTSDSTGYTLLKGIYDSFVEKVNENNYNFFKCTWRRYGVPGPVDFEKGTVNGAVNLYWPEKLMYVRFLNNSLIVQCM</sequence>
<gene>
    <name evidence="1" type="primary">glcK_2</name>
    <name evidence="1" type="ORF">NCTC5664_03479</name>
</gene>
<dbReference type="GO" id="GO:0004340">
    <property type="term" value="F:glucokinase activity"/>
    <property type="evidence" value="ECO:0007669"/>
    <property type="project" value="UniProtKB-EC"/>
</dbReference>
<keyword evidence="1" id="KW-0808">Transferase</keyword>
<name>A0A380E1X8_STAAU</name>
<proteinExistence type="predicted"/>
<protein>
    <submittedName>
        <fullName evidence="1">Glucokinase</fullName>
        <ecNumber evidence="1">2.7.1.2</ecNumber>
    </submittedName>
</protein>
<accession>A0A380E1X8</accession>
<organism evidence="1 2">
    <name type="scientific">Staphylococcus aureus</name>
    <dbReference type="NCBI Taxonomy" id="1280"/>
    <lineage>
        <taxon>Bacteria</taxon>
        <taxon>Bacillati</taxon>
        <taxon>Bacillota</taxon>
        <taxon>Bacilli</taxon>
        <taxon>Bacillales</taxon>
        <taxon>Staphylococcaceae</taxon>
        <taxon>Staphylococcus</taxon>
    </lineage>
</organism>
<dbReference type="Gene3D" id="3.30.420.40">
    <property type="match status" value="1"/>
</dbReference>
<dbReference type="EC" id="2.7.1.2" evidence="1"/>
<evidence type="ECO:0000313" key="1">
    <source>
        <dbReference type="EMBL" id="SUK94660.1"/>
    </source>
</evidence>